<evidence type="ECO:0000256" key="6">
    <source>
        <dbReference type="SAM" id="MobiDB-lite"/>
    </source>
</evidence>
<evidence type="ECO:0000256" key="5">
    <source>
        <dbReference type="ARBA" id="ARBA00023242"/>
    </source>
</evidence>
<feature type="compositionally biased region" description="Basic and acidic residues" evidence="6">
    <location>
        <begin position="451"/>
        <end position="485"/>
    </location>
</feature>
<dbReference type="Gene3D" id="2.40.330.10">
    <property type="entry name" value="DNA-binding pseudobarrel domain"/>
    <property type="match status" value="4"/>
</dbReference>
<keyword evidence="5" id="KW-0539">Nucleus</keyword>
<dbReference type="PANTHER" id="PTHR31140:SF139">
    <property type="entry name" value="B3 DOMAIN-CONTAINING PROTEIN OS02G0455900-RELATED"/>
    <property type="match status" value="1"/>
</dbReference>
<feature type="compositionally biased region" description="Basic and acidic residues" evidence="6">
    <location>
        <begin position="299"/>
        <end position="315"/>
    </location>
</feature>
<evidence type="ECO:0000256" key="1">
    <source>
        <dbReference type="ARBA" id="ARBA00004123"/>
    </source>
</evidence>
<keyword evidence="8" id="KW-1185">Reference proteome</keyword>
<reference evidence="7" key="1">
    <citation type="submission" date="2019-11" db="EMBL/GenBank/DDBJ databases">
        <authorList>
            <person name="Liu Y."/>
            <person name="Hou J."/>
            <person name="Li T.-Q."/>
            <person name="Guan C.-H."/>
            <person name="Wu X."/>
            <person name="Wu H.-Z."/>
            <person name="Ling F."/>
            <person name="Zhang R."/>
            <person name="Shi X.-G."/>
            <person name="Ren J.-P."/>
            <person name="Chen E.-F."/>
            <person name="Sun J.-M."/>
        </authorList>
    </citation>
    <scope>NUCLEOTIDE SEQUENCE</scope>
    <source>
        <strain evidence="7">Adult_tree_wgs_1</strain>
        <tissue evidence="7">Leaves</tissue>
    </source>
</reference>
<dbReference type="InterPro" id="IPR015300">
    <property type="entry name" value="DNA-bd_pseudobarrel_sf"/>
</dbReference>
<dbReference type="AlphaFoldDB" id="A0A834L7Z9"/>
<dbReference type="InterPro" id="IPR003340">
    <property type="entry name" value="B3_DNA-bd"/>
</dbReference>
<evidence type="ECO:0000256" key="3">
    <source>
        <dbReference type="ARBA" id="ARBA00023125"/>
    </source>
</evidence>
<proteinExistence type="predicted"/>
<accession>A0A834L7Z9</accession>
<comment type="subcellular location">
    <subcellularLocation>
        <location evidence="1">Nucleus</location>
    </subcellularLocation>
</comment>
<comment type="caution">
    <text evidence="7">The sequence shown here is derived from an EMBL/GenBank/DDBJ whole genome shotgun (WGS) entry which is preliminary data.</text>
</comment>
<dbReference type="OrthoDB" id="1552339at2759"/>
<name>A0A834L7Z9_RHOSS</name>
<feature type="region of interest" description="Disordered" evidence="6">
    <location>
        <begin position="890"/>
        <end position="927"/>
    </location>
</feature>
<dbReference type="SUPFAM" id="SSF101936">
    <property type="entry name" value="DNA-binding pseudobarrel domain"/>
    <property type="match status" value="3"/>
</dbReference>
<protein>
    <submittedName>
        <fullName evidence="7">Uncharacterized protein</fullName>
    </submittedName>
</protein>
<dbReference type="PANTHER" id="PTHR31140">
    <property type="entry name" value="B3 DOMAIN-CONTAINING TRANSCRIPTION FACTOR ABI3"/>
    <property type="match status" value="1"/>
</dbReference>
<dbReference type="InterPro" id="IPR044800">
    <property type="entry name" value="LEC2-like"/>
</dbReference>
<organism evidence="7 8">
    <name type="scientific">Rhododendron simsii</name>
    <name type="common">Sims's rhododendron</name>
    <dbReference type="NCBI Taxonomy" id="118357"/>
    <lineage>
        <taxon>Eukaryota</taxon>
        <taxon>Viridiplantae</taxon>
        <taxon>Streptophyta</taxon>
        <taxon>Embryophyta</taxon>
        <taxon>Tracheophyta</taxon>
        <taxon>Spermatophyta</taxon>
        <taxon>Magnoliopsida</taxon>
        <taxon>eudicotyledons</taxon>
        <taxon>Gunneridae</taxon>
        <taxon>Pentapetalae</taxon>
        <taxon>asterids</taxon>
        <taxon>Ericales</taxon>
        <taxon>Ericaceae</taxon>
        <taxon>Ericoideae</taxon>
        <taxon>Rhodoreae</taxon>
        <taxon>Rhododendron</taxon>
    </lineage>
</organism>
<keyword evidence="3" id="KW-0238">DNA-binding</keyword>
<feature type="compositionally biased region" description="Basic residues" evidence="6">
    <location>
        <begin position="379"/>
        <end position="393"/>
    </location>
</feature>
<dbReference type="GO" id="GO:0003700">
    <property type="term" value="F:DNA-binding transcription factor activity"/>
    <property type="evidence" value="ECO:0007669"/>
    <property type="project" value="InterPro"/>
</dbReference>
<dbReference type="EMBL" id="WJXA01000013">
    <property type="protein sequence ID" value="KAF7120928.1"/>
    <property type="molecule type" value="Genomic_DNA"/>
</dbReference>
<feature type="region of interest" description="Disordered" evidence="6">
    <location>
        <begin position="366"/>
        <end position="395"/>
    </location>
</feature>
<gene>
    <name evidence="7" type="ORF">RHSIM_Rhsim13G0049000</name>
</gene>
<dbReference type="GO" id="GO:0005634">
    <property type="term" value="C:nucleus"/>
    <property type="evidence" value="ECO:0007669"/>
    <property type="project" value="UniProtKB-SubCell"/>
</dbReference>
<feature type="region of interest" description="Disordered" evidence="6">
    <location>
        <begin position="449"/>
        <end position="522"/>
    </location>
</feature>
<sequence length="927" mass="104776">MSEYLDIGADAGDLNVQQQDEAAAEEHPDNIEGAEGVFLFEVYLIQGEDEMDTLLIPRELASDHFPPLLNRGYTYGEHIQITEPDGLISDVQVGFLAVESAFVIANDWWKEYVNRNDLRPLDVIHFSRHVPAAHNNHFLVDFVRRANQQNVIVPEFRTQNLLFQLSFTHWANTTGLLSIPTEEVRSHFPAIGIPSESVGKARLHFTGARNNECPITLIILVPTATTMMTLSDKFVTENILKVGDLIEFYKPVQPLHSRHFLIKVAEGAGQMVELGQGSGSASKDGNGDNDGDGTGGGGNRKDNKKGIRGRDKRQGDGGSSGGCPKRPKTRSIFDRRSNLTAYKLGLRVFFTRQNVIAPPAADGGARMVAAPERATAEKRHNRQKRKEKRKKFNGKTLPVEKIQFLGCAGLKHVEGRQNDPEDDEEGNDLGDFSLEGVELYSSPTEFTTAKMAEKQSGKEEVEPGRDPKGKRIADSGVQHEQKQEGTGEIVEEITLEGYSGKKKQTGESSKTASDSADPLLAKPTQIGDKMGIFVFEMRLTQSNVEEDRLLILEEPAFEHFYPILKRRRALSMNLRLIDPESLSCPVTLLFDPVKSYFEIKGGWWQLFVKRYSLEAMDVIRFYKHVQLSEDTDVLPSDETDVLVNFVKSRNQETMSSTPTQVSENMGIFLFEMRLTQRDFEQGRLVIPLDLILPYFPPLANAANRRNNYSRTIQVTDPENTHLNLLMRFDVSESALVHEGDLWKETFQMFKTEATDMIRFYRPVPMAHPYHFLVSFDSSTPEFKPENFLFQLELNHYGIAFRRLLVPTEEVRKHFPHVTRDEMIMRFTDIQNKSWLMKILFVSHTYMLVLEEDFVIDKNLKDGDAIRFYKPVRPLHTLHFLVELVRKAAASKTDPTQSKNPKKQGGGGGKHSGGRKARKFPLGDCCVS</sequence>
<evidence type="ECO:0000313" key="7">
    <source>
        <dbReference type="EMBL" id="KAF7120928.1"/>
    </source>
</evidence>
<evidence type="ECO:0000313" key="8">
    <source>
        <dbReference type="Proteomes" id="UP000626092"/>
    </source>
</evidence>
<dbReference type="GO" id="GO:0003677">
    <property type="term" value="F:DNA binding"/>
    <property type="evidence" value="ECO:0007669"/>
    <property type="project" value="UniProtKB-KW"/>
</dbReference>
<keyword evidence="2" id="KW-0805">Transcription regulation</keyword>
<dbReference type="Proteomes" id="UP000626092">
    <property type="component" value="Unassembled WGS sequence"/>
</dbReference>
<feature type="region of interest" description="Disordered" evidence="6">
    <location>
        <begin position="274"/>
        <end position="334"/>
    </location>
</feature>
<keyword evidence="4" id="KW-0804">Transcription</keyword>
<evidence type="ECO:0000256" key="2">
    <source>
        <dbReference type="ARBA" id="ARBA00023015"/>
    </source>
</evidence>
<dbReference type="CDD" id="cd10017">
    <property type="entry name" value="B3_DNA"/>
    <property type="match status" value="1"/>
</dbReference>
<evidence type="ECO:0000256" key="4">
    <source>
        <dbReference type="ARBA" id="ARBA00023163"/>
    </source>
</evidence>